<protein>
    <submittedName>
        <fullName evidence="2">C-3',4' desaturase CrtD</fullName>
    </submittedName>
</protein>
<proteinExistence type="predicted"/>
<evidence type="ECO:0000313" key="3">
    <source>
        <dbReference type="Proteomes" id="UP000238218"/>
    </source>
</evidence>
<gene>
    <name evidence="2" type="primary">crtD</name>
    <name evidence="2" type="ORF">C7B81_11530</name>
</gene>
<dbReference type="Proteomes" id="UP000238218">
    <property type="component" value="Unassembled WGS sequence"/>
</dbReference>
<dbReference type="EMBL" id="PVWP01000007">
    <property type="protein sequence ID" value="PSB37035.1"/>
    <property type="molecule type" value="Genomic_DNA"/>
</dbReference>
<reference evidence="2 3" key="2">
    <citation type="submission" date="2018-03" db="EMBL/GenBank/DDBJ databases">
        <title>The ancient ancestry and fast evolution of plastids.</title>
        <authorList>
            <person name="Moore K.R."/>
            <person name="Magnabosco C."/>
            <person name="Momper L."/>
            <person name="Gold D.A."/>
            <person name="Bosak T."/>
            <person name="Fournier G.P."/>
        </authorList>
    </citation>
    <scope>NUCLEOTIDE SEQUENCE [LARGE SCALE GENOMIC DNA]</scope>
    <source>
        <strain evidence="2 3">CCALA 015</strain>
    </source>
</reference>
<dbReference type="InterPro" id="IPR014104">
    <property type="entry name" value="Myxoxanthophyll_desat_CrtD"/>
</dbReference>
<comment type="caution">
    <text evidence="2">The sequence shown here is derived from an EMBL/GenBank/DDBJ whole genome shotgun (WGS) entry which is preliminary data.</text>
</comment>
<dbReference type="PANTHER" id="PTHR46313:SF3">
    <property type="entry name" value="PROLYCOPENE ISOMERASE, CHLOROPLASTIC"/>
    <property type="match status" value="1"/>
</dbReference>
<organism evidence="2 3">
    <name type="scientific">Aphanothece cf. minutissima CCALA 015</name>
    <dbReference type="NCBI Taxonomy" id="2107695"/>
    <lineage>
        <taxon>Bacteria</taxon>
        <taxon>Bacillati</taxon>
        <taxon>Cyanobacteriota</taxon>
        <taxon>Cyanophyceae</taxon>
        <taxon>Oscillatoriophycideae</taxon>
        <taxon>Chroococcales</taxon>
        <taxon>Aphanothecaceae</taxon>
        <taxon>Aphanothece</taxon>
    </lineage>
</organism>
<reference evidence="2 3" key="1">
    <citation type="submission" date="2018-02" db="EMBL/GenBank/DDBJ databases">
        <authorList>
            <person name="Moore K."/>
            <person name="Momper L."/>
        </authorList>
    </citation>
    <scope>NUCLEOTIDE SEQUENCE [LARGE SCALE GENOMIC DNA]</scope>
    <source>
        <strain evidence="2 3">CCALA 015</strain>
    </source>
</reference>
<dbReference type="NCBIfam" id="TIGR02733">
    <property type="entry name" value="desat_CrtD"/>
    <property type="match status" value="1"/>
</dbReference>
<evidence type="ECO:0000313" key="2">
    <source>
        <dbReference type="EMBL" id="PSB37035.1"/>
    </source>
</evidence>
<dbReference type="Pfam" id="PF13450">
    <property type="entry name" value="NAD_binding_8"/>
    <property type="match status" value="1"/>
</dbReference>
<dbReference type="Gene3D" id="3.50.50.60">
    <property type="entry name" value="FAD/NAD(P)-binding domain"/>
    <property type="match status" value="2"/>
</dbReference>
<feature type="region of interest" description="Disordered" evidence="1">
    <location>
        <begin position="271"/>
        <end position="293"/>
    </location>
</feature>
<keyword evidence="3" id="KW-1185">Reference proteome</keyword>
<accession>A0ABX5F696</accession>
<dbReference type="InterPro" id="IPR045892">
    <property type="entry name" value="CrtISO-like"/>
</dbReference>
<name>A0ABX5F696_9CHRO</name>
<dbReference type="InterPro" id="IPR036188">
    <property type="entry name" value="FAD/NAD-bd_sf"/>
</dbReference>
<dbReference type="SUPFAM" id="SSF51905">
    <property type="entry name" value="FAD/NAD(P)-binding domain"/>
    <property type="match status" value="1"/>
</dbReference>
<dbReference type="PRINTS" id="PR00420">
    <property type="entry name" value="RNGMNOXGNASE"/>
</dbReference>
<dbReference type="PANTHER" id="PTHR46313">
    <property type="match status" value="1"/>
</dbReference>
<evidence type="ECO:0000256" key="1">
    <source>
        <dbReference type="SAM" id="MobiDB-lite"/>
    </source>
</evidence>
<dbReference type="RefSeq" id="WP_106221859.1">
    <property type="nucleotide sequence ID" value="NZ_PVWP01000007.1"/>
</dbReference>
<sequence>MNPSGSGQTDAVVVGAGIAGLTAAALLAKQGLQVELLEAHHQSGGCAGTFRRGPYVFDVGATQVAGLEQGDGTPAGIHARLFRHLGVAPPAAVPLDPGCVVDLADGREPVSIWRDPQRWRQERLRQFPGSERFWDLCDALHRANWAFASRDPVLPPRSWWDLGQLLGALGAGTLASGLLTTATIADLLRLTGCGGDRRLRHFLDLQLRLYSQEPADRTAALYGATVLAMVQEPLGLWHLEGSMQALSEALEGALARHGGRLRRRHRVERLQPPERPGGEWRIAGQRGGGPPGARNPAGEAFHLSAPEVVVSLPPQTLPALLGDALPAGYRRRLEALSEPSGALVFYGAVERDRLPPGCPSHLQLEAPDPGSLFVSVSQEGDGRAPAGRATVIASVFTPARPWFGGDEAAYQAQKQQAMAAIQGGLERLLGVGPADWLHGELATPRGFAGWTGRPWGYVGGLGQHPSRFGPFGLASRTPLTGLWLCGDAIHPGEGTAGVSLSALMACRQLLAGRGVDLRP</sequence>